<gene>
    <name evidence="2" type="ORF">SDJN03_21825</name>
</gene>
<evidence type="ECO:0000313" key="2">
    <source>
        <dbReference type="EMBL" id="KAG6581823.1"/>
    </source>
</evidence>
<dbReference type="EMBL" id="JAGKQH010000014">
    <property type="protein sequence ID" value="KAG6581823.1"/>
    <property type="molecule type" value="Genomic_DNA"/>
</dbReference>
<feature type="non-terminal residue" evidence="2">
    <location>
        <position position="1"/>
    </location>
</feature>
<dbReference type="Proteomes" id="UP000685013">
    <property type="component" value="Chromosome 14"/>
</dbReference>
<comment type="caution">
    <text evidence="2">The sequence shown here is derived from an EMBL/GenBank/DDBJ whole genome shotgun (WGS) entry which is preliminary data.</text>
</comment>
<organism evidence="2 3">
    <name type="scientific">Cucurbita argyrosperma subsp. sororia</name>
    <dbReference type="NCBI Taxonomy" id="37648"/>
    <lineage>
        <taxon>Eukaryota</taxon>
        <taxon>Viridiplantae</taxon>
        <taxon>Streptophyta</taxon>
        <taxon>Embryophyta</taxon>
        <taxon>Tracheophyta</taxon>
        <taxon>Spermatophyta</taxon>
        <taxon>Magnoliopsida</taxon>
        <taxon>eudicotyledons</taxon>
        <taxon>Gunneridae</taxon>
        <taxon>Pentapetalae</taxon>
        <taxon>rosids</taxon>
        <taxon>fabids</taxon>
        <taxon>Cucurbitales</taxon>
        <taxon>Cucurbitaceae</taxon>
        <taxon>Cucurbiteae</taxon>
        <taxon>Cucurbita</taxon>
    </lineage>
</organism>
<evidence type="ECO:0000256" key="1">
    <source>
        <dbReference type="SAM" id="MobiDB-lite"/>
    </source>
</evidence>
<reference evidence="2 3" key="1">
    <citation type="journal article" date="2021" name="Hortic Res">
        <title>The domestication of Cucurbita argyrosperma as revealed by the genome of its wild relative.</title>
        <authorList>
            <person name="Barrera-Redondo J."/>
            <person name="Sanchez-de la Vega G."/>
            <person name="Aguirre-Liguori J.A."/>
            <person name="Castellanos-Morales G."/>
            <person name="Gutierrez-Guerrero Y.T."/>
            <person name="Aguirre-Dugua X."/>
            <person name="Aguirre-Planter E."/>
            <person name="Tenaillon M.I."/>
            <person name="Lira-Saade R."/>
            <person name="Eguiarte L.E."/>
        </authorList>
    </citation>
    <scope>NUCLEOTIDE SEQUENCE [LARGE SCALE GENOMIC DNA]</scope>
    <source>
        <strain evidence="2">JBR-2021</strain>
    </source>
</reference>
<sequence length="81" mass="8745">MLAGVALMGMSLGSGCKKENFSLPGNRHLPSSSVPPSLPPHLDRNLDPTMPSNQMLQFDDLWISAAFELSAIPMPPEMNIP</sequence>
<dbReference type="AlphaFoldDB" id="A0AAV6MJ33"/>
<accession>A0AAV6MJ33</accession>
<evidence type="ECO:0000313" key="3">
    <source>
        <dbReference type="Proteomes" id="UP000685013"/>
    </source>
</evidence>
<protein>
    <submittedName>
        <fullName evidence="2">Uncharacterized protein</fullName>
    </submittedName>
</protein>
<name>A0AAV6MJ33_9ROSI</name>
<keyword evidence="3" id="KW-1185">Reference proteome</keyword>
<feature type="region of interest" description="Disordered" evidence="1">
    <location>
        <begin position="19"/>
        <end position="50"/>
    </location>
</feature>
<proteinExistence type="predicted"/>